<accession>A0A0H5E849</accession>
<dbReference type="AlphaFoldDB" id="A0A0H5E849"/>
<keyword evidence="3" id="KW-1185">Reference proteome</keyword>
<feature type="signal peptide" evidence="1">
    <location>
        <begin position="1"/>
        <end position="22"/>
    </location>
</feature>
<proteinExistence type="predicted"/>
<evidence type="ECO:0000313" key="2">
    <source>
        <dbReference type="EMBL" id="CRX39525.1"/>
    </source>
</evidence>
<reference evidence="3" key="1">
    <citation type="submission" date="2015-06" db="EMBL/GenBank/DDBJ databases">
        <authorList>
            <person name="Bertelli C."/>
        </authorList>
    </citation>
    <scope>NUCLEOTIDE SEQUENCE [LARGE SCALE GENOMIC DNA]</scope>
    <source>
        <strain evidence="3">CRIB-30</strain>
    </source>
</reference>
<organism evidence="2 3">
    <name type="scientific">Estrella lausannensis</name>
    <dbReference type="NCBI Taxonomy" id="483423"/>
    <lineage>
        <taxon>Bacteria</taxon>
        <taxon>Pseudomonadati</taxon>
        <taxon>Chlamydiota</taxon>
        <taxon>Chlamydiia</taxon>
        <taxon>Parachlamydiales</taxon>
        <taxon>Candidatus Criblamydiaceae</taxon>
        <taxon>Estrella</taxon>
    </lineage>
</organism>
<evidence type="ECO:0000313" key="3">
    <source>
        <dbReference type="Proteomes" id="UP000220251"/>
    </source>
</evidence>
<dbReference type="OrthoDB" id="21838at2"/>
<feature type="chain" id="PRO_5005218024" evidence="1">
    <location>
        <begin position="23"/>
        <end position="108"/>
    </location>
</feature>
<dbReference type="RefSeq" id="WP_098039386.1">
    <property type="nucleotide sequence ID" value="NZ_CWGJ01000028.1"/>
</dbReference>
<evidence type="ECO:0000256" key="1">
    <source>
        <dbReference type="SAM" id="SignalP"/>
    </source>
</evidence>
<sequence length="108" mass="12373">MKIMSYLALPLTCILFAGSMEAALPPLWQSRDEIKSLLESPEIGRYLDSSEAIKEIRRSEWGYEIITTKHTLEARIRYQPQSMPGPSNFSWTFSIKFPEDNAAVPKHN</sequence>
<name>A0A0H5E849_9BACT</name>
<dbReference type="EMBL" id="CWGJ01000028">
    <property type="protein sequence ID" value="CRX39525.1"/>
    <property type="molecule type" value="Genomic_DNA"/>
</dbReference>
<gene>
    <name evidence="2" type="ORF">ELAC_2205</name>
</gene>
<keyword evidence="1" id="KW-0732">Signal</keyword>
<protein>
    <submittedName>
        <fullName evidence="2">Putative secreted protein</fullName>
    </submittedName>
</protein>
<dbReference type="Proteomes" id="UP000220251">
    <property type="component" value="Unassembled WGS sequence"/>
</dbReference>